<gene>
    <name evidence="1" type="ordered locus">FRAAL0407</name>
</gene>
<evidence type="ECO:0000313" key="2">
    <source>
        <dbReference type="Proteomes" id="UP000000657"/>
    </source>
</evidence>
<protein>
    <recommendedName>
        <fullName evidence="3">Glyoxalase-like domain-containing protein</fullName>
    </recommendedName>
</protein>
<evidence type="ECO:0000313" key="1">
    <source>
        <dbReference type="EMBL" id="CAJ59082.1"/>
    </source>
</evidence>
<dbReference type="eggNOG" id="COG0346">
    <property type="taxonomic scope" value="Bacteria"/>
</dbReference>
<evidence type="ECO:0008006" key="3">
    <source>
        <dbReference type="Google" id="ProtNLM"/>
    </source>
</evidence>
<dbReference type="EMBL" id="CT573213">
    <property type="protein sequence ID" value="CAJ59082.1"/>
    <property type="molecule type" value="Genomic_DNA"/>
</dbReference>
<dbReference type="HOGENOM" id="CLU_154473_0_0_11"/>
<dbReference type="KEGG" id="fal:FRAAL0407"/>
<dbReference type="InterPro" id="IPR029068">
    <property type="entry name" value="Glyas_Bleomycin-R_OHBP_Dase"/>
</dbReference>
<name>Q0RTL6_FRAAA</name>
<accession>Q0RTL6</accession>
<proteinExistence type="predicted"/>
<dbReference type="STRING" id="326424.FRAAL0407"/>
<sequence>METHNWGRAARFFQALGFTLEFETDHGSGLLRAGDGPYVFLREVPAGEVPRIQPVLTVADADALRLDPAVEVVTPFEETHYGTREMTVRDPDGRTWSLQAPTEPTLMRLVDEGDGVVAAAAADLPVLTADQVRETQE</sequence>
<dbReference type="Proteomes" id="UP000000657">
    <property type="component" value="Chromosome"/>
</dbReference>
<reference evidence="1 2" key="1">
    <citation type="journal article" date="2007" name="Genome Res.">
        <title>Genome characteristics of facultatively symbiotic Frankia sp. strains reflect host range and host plant biogeography.</title>
        <authorList>
            <person name="Normand P."/>
            <person name="Lapierre P."/>
            <person name="Tisa L.S."/>
            <person name="Gogarten J.P."/>
            <person name="Alloisio N."/>
            <person name="Bagnarol E."/>
            <person name="Bassi C.A."/>
            <person name="Berry A.M."/>
            <person name="Bickhart D.M."/>
            <person name="Choisne N."/>
            <person name="Couloux A."/>
            <person name="Cournoyer B."/>
            <person name="Cruveiller S."/>
            <person name="Daubin V."/>
            <person name="Demange N."/>
            <person name="Francino M.P."/>
            <person name="Goltsman E."/>
            <person name="Huang Y."/>
            <person name="Kopp O.R."/>
            <person name="Labarre L."/>
            <person name="Lapidus A."/>
            <person name="Lavire C."/>
            <person name="Marechal J."/>
            <person name="Martinez M."/>
            <person name="Mastronunzio J.E."/>
            <person name="Mullin B.C."/>
            <person name="Niemann J."/>
            <person name="Pujic P."/>
            <person name="Rawnsley T."/>
            <person name="Rouy Z."/>
            <person name="Schenowitz C."/>
            <person name="Sellstedt A."/>
            <person name="Tavares F."/>
            <person name="Tomkins J.P."/>
            <person name="Vallenet D."/>
            <person name="Valverde C."/>
            <person name="Wall L.G."/>
            <person name="Wang Y."/>
            <person name="Medigue C."/>
            <person name="Benson D.R."/>
        </authorList>
    </citation>
    <scope>NUCLEOTIDE SEQUENCE [LARGE SCALE GENOMIC DNA]</scope>
    <source>
        <strain evidence="2">DSM 45986 / CECT 9034 / ACN14a</strain>
    </source>
</reference>
<organism evidence="1 2">
    <name type="scientific">Frankia alni (strain DSM 45986 / CECT 9034 / ACN14a)</name>
    <dbReference type="NCBI Taxonomy" id="326424"/>
    <lineage>
        <taxon>Bacteria</taxon>
        <taxon>Bacillati</taxon>
        <taxon>Actinomycetota</taxon>
        <taxon>Actinomycetes</taxon>
        <taxon>Frankiales</taxon>
        <taxon>Frankiaceae</taxon>
        <taxon>Frankia</taxon>
    </lineage>
</organism>
<keyword evidence="2" id="KW-1185">Reference proteome</keyword>
<dbReference type="Gene3D" id="3.10.180.10">
    <property type="entry name" value="2,3-Dihydroxybiphenyl 1,2-Dioxygenase, domain 1"/>
    <property type="match status" value="1"/>
</dbReference>
<dbReference type="AlphaFoldDB" id="Q0RTL6"/>
<dbReference type="SUPFAM" id="SSF54593">
    <property type="entry name" value="Glyoxalase/Bleomycin resistance protein/Dihydroxybiphenyl dioxygenase"/>
    <property type="match status" value="1"/>
</dbReference>